<proteinExistence type="predicted"/>
<sequence length="135" mass="15346">MVSGSPVENMEERKEPRSEDRKWMVRRRIMGKRRRPSGLKRSEMASVMASWSPTRVGASTTMNTTAASRIPWGGPRRCCLSSNIFCLIFRFLFPPGFVPVISLSATRFLKLLLSSWIVWLWVGGLRKEAGKNGEK</sequence>
<evidence type="ECO:0000313" key="2">
    <source>
        <dbReference type="EMBL" id="MBX41848.1"/>
    </source>
</evidence>
<name>A0A2P2NH86_RHIMU</name>
<feature type="region of interest" description="Disordered" evidence="1">
    <location>
        <begin position="1"/>
        <end position="20"/>
    </location>
</feature>
<reference evidence="2" key="1">
    <citation type="submission" date="2018-02" db="EMBL/GenBank/DDBJ databases">
        <title>Rhizophora mucronata_Transcriptome.</title>
        <authorList>
            <person name="Meera S.P."/>
            <person name="Sreeshan A."/>
            <person name="Augustine A."/>
        </authorList>
    </citation>
    <scope>NUCLEOTIDE SEQUENCE</scope>
    <source>
        <tissue evidence="2">Leaf</tissue>
    </source>
</reference>
<evidence type="ECO:0000256" key="1">
    <source>
        <dbReference type="SAM" id="MobiDB-lite"/>
    </source>
</evidence>
<protein>
    <submittedName>
        <fullName evidence="2">Uncharacterized protein</fullName>
    </submittedName>
</protein>
<dbReference type="EMBL" id="GGEC01061364">
    <property type="protein sequence ID" value="MBX41848.1"/>
    <property type="molecule type" value="Transcribed_RNA"/>
</dbReference>
<feature type="compositionally biased region" description="Basic and acidic residues" evidence="1">
    <location>
        <begin position="10"/>
        <end position="20"/>
    </location>
</feature>
<accession>A0A2P2NH86</accession>
<organism evidence="2">
    <name type="scientific">Rhizophora mucronata</name>
    <name type="common">Asiatic mangrove</name>
    <dbReference type="NCBI Taxonomy" id="61149"/>
    <lineage>
        <taxon>Eukaryota</taxon>
        <taxon>Viridiplantae</taxon>
        <taxon>Streptophyta</taxon>
        <taxon>Embryophyta</taxon>
        <taxon>Tracheophyta</taxon>
        <taxon>Spermatophyta</taxon>
        <taxon>Magnoliopsida</taxon>
        <taxon>eudicotyledons</taxon>
        <taxon>Gunneridae</taxon>
        <taxon>Pentapetalae</taxon>
        <taxon>rosids</taxon>
        <taxon>fabids</taxon>
        <taxon>Malpighiales</taxon>
        <taxon>Rhizophoraceae</taxon>
        <taxon>Rhizophora</taxon>
    </lineage>
</organism>
<dbReference type="AlphaFoldDB" id="A0A2P2NH86"/>